<dbReference type="RefSeq" id="WP_345564724.1">
    <property type="nucleotide sequence ID" value="NZ_BAABDQ010000009.1"/>
</dbReference>
<gene>
    <name evidence="3" type="ORF">GCM10022419_046740</name>
</gene>
<comment type="caution">
    <text evidence="3">The sequence shown here is derived from an EMBL/GenBank/DDBJ whole genome shotgun (WGS) entry which is preliminary data.</text>
</comment>
<dbReference type="Gene3D" id="2.30.110.10">
    <property type="entry name" value="Electron Transport, Fmn-binding Protein, Chain A"/>
    <property type="match status" value="1"/>
</dbReference>
<evidence type="ECO:0000313" key="4">
    <source>
        <dbReference type="Proteomes" id="UP001500630"/>
    </source>
</evidence>
<feature type="region of interest" description="Disordered" evidence="1">
    <location>
        <begin position="220"/>
        <end position="244"/>
    </location>
</feature>
<protein>
    <recommendedName>
        <fullName evidence="5">Nitroreductase family deazaflavin-dependent oxidoreductase</fullName>
    </recommendedName>
</protein>
<dbReference type="EMBL" id="BAABDQ010000009">
    <property type="protein sequence ID" value="GAA3560762.1"/>
    <property type="molecule type" value="Genomic_DNA"/>
</dbReference>
<sequence>MAGRTDVLPVGQATKRARGFLTPVDYSDRRRYRRPPPAYTRLQWLGWGLTRMGLSPAFVTLLEVPGRRSGRTRRVNLVVTTYRGARYLVSLSGEAEWVRNVRAAGGHVTVGRRHRRPAVLHEVPPEARVPIIKTYIGREGHSSAQAAARTARYYFGVNAGASDLELRRIADYYPIFRIEERMMDGIDVSGTVKDVARVERVFGEPITQDGVTVIPVARIGGGGGSGTGKQEGERPGEGSGGGFGLGATPAGVFVIKDGDARWRPAIDINKIIIGGQTVAVVALLTVRAIVRMRIGKGSRKRR</sequence>
<evidence type="ECO:0008006" key="5">
    <source>
        <dbReference type="Google" id="ProtNLM"/>
    </source>
</evidence>
<dbReference type="Proteomes" id="UP001500630">
    <property type="component" value="Unassembled WGS sequence"/>
</dbReference>
<accession>A0ABP6X3P1</accession>
<dbReference type="InterPro" id="IPR014229">
    <property type="entry name" value="Spore_YtfJ"/>
</dbReference>
<organism evidence="3 4">
    <name type="scientific">Nonomuraea rosea</name>
    <dbReference type="NCBI Taxonomy" id="638574"/>
    <lineage>
        <taxon>Bacteria</taxon>
        <taxon>Bacillati</taxon>
        <taxon>Actinomycetota</taxon>
        <taxon>Actinomycetes</taxon>
        <taxon>Streptosporangiales</taxon>
        <taxon>Streptosporangiaceae</taxon>
        <taxon>Nonomuraea</taxon>
    </lineage>
</organism>
<dbReference type="InterPro" id="IPR012349">
    <property type="entry name" value="Split_barrel_FMN-bd"/>
</dbReference>
<keyword evidence="4" id="KW-1185">Reference proteome</keyword>
<keyword evidence="2" id="KW-1133">Transmembrane helix</keyword>
<evidence type="ECO:0000313" key="3">
    <source>
        <dbReference type="EMBL" id="GAA3560762.1"/>
    </source>
</evidence>
<reference evidence="4" key="1">
    <citation type="journal article" date="2019" name="Int. J. Syst. Evol. Microbiol.">
        <title>The Global Catalogue of Microorganisms (GCM) 10K type strain sequencing project: providing services to taxonomists for standard genome sequencing and annotation.</title>
        <authorList>
            <consortium name="The Broad Institute Genomics Platform"/>
            <consortium name="The Broad Institute Genome Sequencing Center for Infectious Disease"/>
            <person name="Wu L."/>
            <person name="Ma J."/>
        </authorList>
    </citation>
    <scope>NUCLEOTIDE SEQUENCE [LARGE SCALE GENOMIC DNA]</scope>
    <source>
        <strain evidence="4">JCM 17326</strain>
    </source>
</reference>
<proteinExistence type="predicted"/>
<keyword evidence="2" id="KW-0472">Membrane</keyword>
<name>A0ABP6X3P1_9ACTN</name>
<evidence type="ECO:0000256" key="1">
    <source>
        <dbReference type="SAM" id="MobiDB-lite"/>
    </source>
</evidence>
<keyword evidence="2" id="KW-0812">Transmembrane</keyword>
<dbReference type="Pfam" id="PF09579">
    <property type="entry name" value="Spore_YtfJ"/>
    <property type="match status" value="1"/>
</dbReference>
<feature type="transmembrane region" description="Helical" evidence="2">
    <location>
        <begin position="271"/>
        <end position="290"/>
    </location>
</feature>
<feature type="compositionally biased region" description="Gly residues" evidence="1">
    <location>
        <begin position="220"/>
        <end position="229"/>
    </location>
</feature>
<evidence type="ECO:0000256" key="2">
    <source>
        <dbReference type="SAM" id="Phobius"/>
    </source>
</evidence>